<dbReference type="KEGG" id="sgy:Sgly_1482"/>
<dbReference type="RefSeq" id="WP_013624653.1">
    <property type="nucleotide sequence ID" value="NC_015172.1"/>
</dbReference>
<gene>
    <name evidence="2" type="ordered locus">Sgly_1482</name>
</gene>
<organism evidence="2 3">
    <name type="scientific">Syntrophobotulus glycolicus (strain DSM 8271 / FlGlyR)</name>
    <dbReference type="NCBI Taxonomy" id="645991"/>
    <lineage>
        <taxon>Bacteria</taxon>
        <taxon>Bacillati</taxon>
        <taxon>Bacillota</taxon>
        <taxon>Clostridia</taxon>
        <taxon>Eubacteriales</taxon>
        <taxon>Desulfitobacteriaceae</taxon>
        <taxon>Syntrophobotulus</taxon>
    </lineage>
</organism>
<dbReference type="OrthoDB" id="269774at2"/>
<sequence>MTTTSSLRKVIIMVMCVAMMLCVMASTASAVTTDQDIDVKFYKTSDPTQFSMANGIVAGTAFYDIGTQELTIPLQVLAYAPGAPYDPTVYYGYIDEIKVDTDNNLLNGYEVIVAPASTPYPSGGTIAIPLASSLVTNGATFTVSFGIDLYDDADGTDPAAISHINNTAIMKFDFV</sequence>
<proteinExistence type="predicted"/>
<evidence type="ECO:0000313" key="3">
    <source>
        <dbReference type="Proteomes" id="UP000007488"/>
    </source>
</evidence>
<dbReference type="AlphaFoldDB" id="F0SX00"/>
<name>F0SX00_SYNGF</name>
<feature type="signal peptide" evidence="1">
    <location>
        <begin position="1"/>
        <end position="30"/>
    </location>
</feature>
<protein>
    <submittedName>
        <fullName evidence="2">Uncharacterized protein</fullName>
    </submittedName>
</protein>
<evidence type="ECO:0000256" key="1">
    <source>
        <dbReference type="SAM" id="SignalP"/>
    </source>
</evidence>
<reference evidence="3" key="2">
    <citation type="submission" date="2011-02" db="EMBL/GenBank/DDBJ databases">
        <title>The complete genome of Syntrophobotulus glycolicus DSM 8271.</title>
        <authorList>
            <person name="Lucas S."/>
            <person name="Copeland A."/>
            <person name="Lapidus A."/>
            <person name="Bruce D."/>
            <person name="Goodwin L."/>
            <person name="Pitluck S."/>
            <person name="Kyrpides N."/>
            <person name="Mavromatis K."/>
            <person name="Pagani I."/>
            <person name="Ivanova N."/>
            <person name="Mikhailova N."/>
            <person name="Chertkov O."/>
            <person name="Held B."/>
            <person name="Detter J.C."/>
            <person name="Tapia R."/>
            <person name="Han C."/>
            <person name="Land M."/>
            <person name="Hauser L."/>
            <person name="Markowitz V."/>
            <person name="Cheng J.-F."/>
            <person name="Hugenholtz P."/>
            <person name="Woyke T."/>
            <person name="Wu D."/>
            <person name="Spring S."/>
            <person name="Schroeder M."/>
            <person name="Brambilla E."/>
            <person name="Klenk H.-P."/>
            <person name="Eisen J.A."/>
        </authorList>
    </citation>
    <scope>NUCLEOTIDE SEQUENCE [LARGE SCALE GENOMIC DNA]</scope>
    <source>
        <strain evidence="3">DSM 8271 / FlGlyR</strain>
    </source>
</reference>
<feature type="chain" id="PRO_5003261015" evidence="1">
    <location>
        <begin position="31"/>
        <end position="175"/>
    </location>
</feature>
<dbReference type="EMBL" id="CP002547">
    <property type="protein sequence ID" value="ADY55783.1"/>
    <property type="molecule type" value="Genomic_DNA"/>
</dbReference>
<dbReference type="HOGENOM" id="CLU_1531789_0_0_9"/>
<reference evidence="2 3" key="1">
    <citation type="journal article" date="2011" name="Stand. Genomic Sci.">
        <title>Complete genome sequence of Syntrophobotulus glycolicus type strain (FlGlyR).</title>
        <authorList>
            <person name="Han C."/>
            <person name="Mwirichia R."/>
            <person name="Chertkov O."/>
            <person name="Held B."/>
            <person name="Lapidus A."/>
            <person name="Nolan M."/>
            <person name="Lucas S."/>
            <person name="Hammon N."/>
            <person name="Deshpande S."/>
            <person name="Cheng J.F."/>
            <person name="Tapia R."/>
            <person name="Goodwin L."/>
            <person name="Pitluck S."/>
            <person name="Huntemann M."/>
            <person name="Liolios K."/>
            <person name="Ivanova N."/>
            <person name="Pagani I."/>
            <person name="Mavromatis K."/>
            <person name="Ovchinikova G."/>
            <person name="Pati A."/>
            <person name="Chen A."/>
            <person name="Palaniappan K."/>
            <person name="Land M."/>
            <person name="Hauser L."/>
            <person name="Brambilla E.M."/>
            <person name="Rohde M."/>
            <person name="Spring S."/>
            <person name="Sikorski J."/>
            <person name="Goker M."/>
            <person name="Woyke T."/>
            <person name="Bristow J."/>
            <person name="Eisen J.A."/>
            <person name="Markowitz V."/>
            <person name="Hugenholtz P."/>
            <person name="Kyrpides N.C."/>
            <person name="Klenk H.P."/>
            <person name="Detter J.C."/>
        </authorList>
    </citation>
    <scope>NUCLEOTIDE SEQUENCE [LARGE SCALE GENOMIC DNA]</scope>
    <source>
        <strain evidence="3">DSM 8271 / FlGlyR</strain>
    </source>
</reference>
<dbReference type="Proteomes" id="UP000007488">
    <property type="component" value="Chromosome"/>
</dbReference>
<accession>F0SX00</accession>
<evidence type="ECO:0000313" key="2">
    <source>
        <dbReference type="EMBL" id="ADY55783.1"/>
    </source>
</evidence>
<keyword evidence="3" id="KW-1185">Reference proteome</keyword>
<keyword evidence="1" id="KW-0732">Signal</keyword>